<evidence type="ECO:0000313" key="7">
    <source>
        <dbReference type="Proteomes" id="UP001608902"/>
    </source>
</evidence>
<organism evidence="6 7">
    <name type="scientific">Gnathostoma spinigerum</name>
    <dbReference type="NCBI Taxonomy" id="75299"/>
    <lineage>
        <taxon>Eukaryota</taxon>
        <taxon>Metazoa</taxon>
        <taxon>Ecdysozoa</taxon>
        <taxon>Nematoda</taxon>
        <taxon>Chromadorea</taxon>
        <taxon>Rhabditida</taxon>
        <taxon>Spirurina</taxon>
        <taxon>Gnathostomatomorpha</taxon>
        <taxon>Gnathostomatoidea</taxon>
        <taxon>Gnathostomatidae</taxon>
        <taxon>Gnathostoma</taxon>
    </lineage>
</organism>
<evidence type="ECO:0000313" key="6">
    <source>
        <dbReference type="EMBL" id="MFH4979431.1"/>
    </source>
</evidence>
<evidence type="ECO:0000256" key="5">
    <source>
        <dbReference type="SAM" id="Phobius"/>
    </source>
</evidence>
<feature type="transmembrane region" description="Helical" evidence="5">
    <location>
        <begin position="303"/>
        <end position="321"/>
    </location>
</feature>
<dbReference type="GO" id="GO:0016020">
    <property type="term" value="C:membrane"/>
    <property type="evidence" value="ECO:0007669"/>
    <property type="project" value="UniProtKB-SubCell"/>
</dbReference>
<dbReference type="EMBL" id="JBGFUD010004182">
    <property type="protein sequence ID" value="MFH4979431.1"/>
    <property type="molecule type" value="Genomic_DNA"/>
</dbReference>
<keyword evidence="7" id="KW-1185">Reference proteome</keyword>
<dbReference type="AlphaFoldDB" id="A0ABD6EI63"/>
<keyword evidence="2 5" id="KW-0812">Transmembrane</keyword>
<gene>
    <name evidence="6" type="ORF">AB6A40_006140</name>
</gene>
<dbReference type="PANTHER" id="PTHR11040">
    <property type="entry name" value="ZINC/IRON TRANSPORTER"/>
    <property type="match status" value="1"/>
</dbReference>
<accession>A0ABD6EI63</accession>
<feature type="transmembrane region" description="Helical" evidence="5">
    <location>
        <begin position="6"/>
        <end position="24"/>
    </location>
</feature>
<comment type="subcellular location">
    <subcellularLocation>
        <location evidence="1">Membrane</location>
        <topology evidence="1">Multi-pass membrane protein</topology>
    </subcellularLocation>
</comment>
<keyword evidence="4 5" id="KW-0472">Membrane</keyword>
<dbReference type="InterPro" id="IPR003689">
    <property type="entry name" value="ZIP"/>
</dbReference>
<sequence length="332" mass="36656">MNDLHLQLILAFAMLATTIAAGFFPLKILGWTSSSTQNIHRASFILSLLSCFAGGVFIATSFLDIIPHVFSNFAKLNEASGLNTTYPLPGLFICIGFFLVYLLEVLFALLLSSDEHKCTQNKNGTNDHELFQLNEMNGDAEPKKVSDSLKRHSLNRSTLRMSIEVEECKTDGFLYSVTFATAMSFHSILEGLALGVQKQMMDILTLFLSLLVHKGIEAFSVGLQVTRANSPRLKPVIIIVVIYALMTPLGSIIGVIVQQSYIDVLVKEGLMLAMEAFAAGTFIYVTFFEILAAERSNEYSSTWQLMATAVGFSVISLLALVEAWQKQRISED</sequence>
<feature type="transmembrane region" description="Helical" evidence="5">
    <location>
        <begin position="44"/>
        <end position="70"/>
    </location>
</feature>
<feature type="transmembrane region" description="Helical" evidence="5">
    <location>
        <begin position="203"/>
        <end position="223"/>
    </location>
</feature>
<evidence type="ECO:0000256" key="1">
    <source>
        <dbReference type="ARBA" id="ARBA00004141"/>
    </source>
</evidence>
<reference evidence="6 7" key="1">
    <citation type="submission" date="2024-08" db="EMBL/GenBank/DDBJ databases">
        <title>Gnathostoma spinigerum genome.</title>
        <authorList>
            <person name="Gonzalez-Bertolin B."/>
            <person name="Monzon S."/>
            <person name="Zaballos A."/>
            <person name="Jimenez P."/>
            <person name="Dekumyoy P."/>
            <person name="Varona S."/>
            <person name="Cuesta I."/>
            <person name="Sumanam S."/>
            <person name="Adisakwattana P."/>
            <person name="Gasser R.B."/>
            <person name="Hernandez-Gonzalez A."/>
            <person name="Young N.D."/>
            <person name="Perteguer M.J."/>
        </authorList>
    </citation>
    <scope>NUCLEOTIDE SEQUENCE [LARGE SCALE GENOMIC DNA]</scope>
    <source>
        <strain evidence="6">AL3</strain>
        <tissue evidence="6">Liver</tissue>
    </source>
</reference>
<dbReference type="PANTHER" id="PTHR11040:SF74">
    <property type="entry name" value="ZINC TRANSPORTER ZIP3"/>
    <property type="match status" value="1"/>
</dbReference>
<evidence type="ECO:0000256" key="2">
    <source>
        <dbReference type="ARBA" id="ARBA00022692"/>
    </source>
</evidence>
<feature type="transmembrane region" description="Helical" evidence="5">
    <location>
        <begin position="90"/>
        <end position="112"/>
    </location>
</feature>
<feature type="transmembrane region" description="Helical" evidence="5">
    <location>
        <begin position="235"/>
        <end position="257"/>
    </location>
</feature>
<comment type="caution">
    <text evidence="6">The sequence shown here is derived from an EMBL/GenBank/DDBJ whole genome shotgun (WGS) entry which is preliminary data.</text>
</comment>
<protein>
    <submittedName>
        <fullName evidence="6">Uncharacterized protein</fullName>
    </submittedName>
</protein>
<feature type="transmembrane region" description="Helical" evidence="5">
    <location>
        <begin position="269"/>
        <end position="291"/>
    </location>
</feature>
<dbReference type="GO" id="GO:0006829">
    <property type="term" value="P:zinc ion transport"/>
    <property type="evidence" value="ECO:0007669"/>
    <property type="project" value="UniProtKB-ARBA"/>
</dbReference>
<evidence type="ECO:0000256" key="4">
    <source>
        <dbReference type="ARBA" id="ARBA00023136"/>
    </source>
</evidence>
<keyword evidence="3 5" id="KW-1133">Transmembrane helix</keyword>
<proteinExistence type="predicted"/>
<name>A0ABD6EI63_9BILA</name>
<dbReference type="Proteomes" id="UP001608902">
    <property type="component" value="Unassembled WGS sequence"/>
</dbReference>
<evidence type="ECO:0000256" key="3">
    <source>
        <dbReference type="ARBA" id="ARBA00022989"/>
    </source>
</evidence>
<dbReference type="Pfam" id="PF02535">
    <property type="entry name" value="Zip"/>
    <property type="match status" value="1"/>
</dbReference>